<feature type="region of interest" description="Disordered" evidence="8">
    <location>
        <begin position="1"/>
        <end position="37"/>
    </location>
</feature>
<dbReference type="PROSITE" id="PS00107">
    <property type="entry name" value="PROTEIN_KINASE_ATP"/>
    <property type="match status" value="1"/>
</dbReference>
<dbReference type="PROSITE" id="PS00108">
    <property type="entry name" value="PROTEIN_KINASE_ST"/>
    <property type="match status" value="1"/>
</dbReference>
<gene>
    <name evidence="11" type="ORF">TCHU04912_LOCUS2593</name>
</gene>
<keyword evidence="5 7" id="KW-0067">ATP-binding</keyword>
<dbReference type="InterPro" id="IPR000719">
    <property type="entry name" value="Prot_kinase_dom"/>
</dbReference>
<sequence length="731" mass="80220">MGLCASAPSGMDEPKFDELANNNKNPEGSTAHVPARPSSAAAAAALMPSSAPTVAADQVRISFLEDARPAAVVGGAGTAAQAVPLGERVQNGGSGAGTLLSGDNARLGEGAKASCSSRRIGGTSSSTQYHNDNISKRSYDDNTQESVVSEDEENTGEGESESTASGWGNGQQSRRRGRHSIETLRPADLSNLHNQVNEIERDIRETSTLKKVMVSGKMMLNQYMVMKTLGKGSFGTVRLCFNLNDKKLYAIKTLNKKQLTRTRGLRKQRNADPLDDLKREIAVMKKLKHPNLVKLYEVIDDPVSTKLLMVMEHVQGGPIMPEGSSSTCMSEQVVVHYFRDMCMGLDYLHFNYISHGDLKPDNMLLSAGGEVKITDFGCSRVLDSAEELVSRTTGTPVFYAPEMTRREPYNPFAADIWALGVTLYQFVFGVTPFTGGSAQELYTSIANDELAFPKSQYVSEELRDLLNCMLDKDPEARIQLPEIMGHPWVTQGGMFMINSLQHLQNPPAVLTVDDAAEETDAIRSDTCVALMQPIFEEVQFKNGEYLIRSGEKHDVVFYISSGQAEVIKMVSSMRQGQQMTGDASRERVSGSSQQDTVESTMFSQDDWSCFDVANPNSSMVDDMYKSLDNLQVVHFEHVVRTISSGSFVGTVEELDCMEYLADDISVVAKGPLTALAIQKNDLVQFLASRPEIEKVIRGRMAQAKTDKLVHKTIKQMAREMSRGKEMSQASQ</sequence>
<organism evidence="11">
    <name type="scientific">Tetraselmis chuii</name>
    <dbReference type="NCBI Taxonomy" id="63592"/>
    <lineage>
        <taxon>Eukaryota</taxon>
        <taxon>Viridiplantae</taxon>
        <taxon>Chlorophyta</taxon>
        <taxon>core chlorophytes</taxon>
        <taxon>Chlorodendrophyceae</taxon>
        <taxon>Chlorodendrales</taxon>
        <taxon>Chlorodendraceae</taxon>
        <taxon>Tetraselmis</taxon>
    </lineage>
</organism>
<evidence type="ECO:0000256" key="5">
    <source>
        <dbReference type="ARBA" id="ARBA00022840"/>
    </source>
</evidence>
<evidence type="ECO:0000256" key="4">
    <source>
        <dbReference type="ARBA" id="ARBA00022777"/>
    </source>
</evidence>
<feature type="binding site" evidence="7">
    <location>
        <position position="252"/>
    </location>
    <ligand>
        <name>ATP</name>
        <dbReference type="ChEBI" id="CHEBI:30616"/>
    </ligand>
</feature>
<feature type="domain" description="Cyclic nucleotide-binding" evidence="10">
    <location>
        <begin position="535"/>
        <end position="577"/>
    </location>
</feature>
<dbReference type="FunFam" id="1.10.510.10:FF:000571">
    <property type="entry name" value="Maternal embryonic leucine zipper kinase"/>
    <property type="match status" value="1"/>
</dbReference>
<dbReference type="GO" id="GO:0005737">
    <property type="term" value="C:cytoplasm"/>
    <property type="evidence" value="ECO:0007669"/>
    <property type="project" value="TreeGrafter"/>
</dbReference>
<dbReference type="AlphaFoldDB" id="A0A7S1SJ06"/>
<accession>A0A7S1SJ06</accession>
<dbReference type="FunFam" id="3.30.200.20:FF:000042">
    <property type="entry name" value="Aurora kinase A"/>
    <property type="match status" value="1"/>
</dbReference>
<dbReference type="Gene3D" id="1.10.510.10">
    <property type="entry name" value="Transferase(Phosphotransferase) domain 1"/>
    <property type="match status" value="1"/>
</dbReference>
<feature type="region of interest" description="Disordered" evidence="8">
    <location>
        <begin position="88"/>
        <end position="178"/>
    </location>
</feature>
<keyword evidence="3 7" id="KW-0547">Nucleotide-binding</keyword>
<evidence type="ECO:0008006" key="12">
    <source>
        <dbReference type="Google" id="ProtNLM"/>
    </source>
</evidence>
<dbReference type="InterPro" id="IPR011009">
    <property type="entry name" value="Kinase-like_dom_sf"/>
</dbReference>
<dbReference type="PANTHER" id="PTHR24346:SF77">
    <property type="entry name" value="SERINE THREONINE PROTEIN KINASE"/>
    <property type="match status" value="1"/>
</dbReference>
<evidence type="ECO:0000256" key="7">
    <source>
        <dbReference type="PROSITE-ProRule" id="PRU10141"/>
    </source>
</evidence>
<keyword evidence="2" id="KW-0808">Transferase</keyword>
<evidence type="ECO:0000256" key="8">
    <source>
        <dbReference type="SAM" id="MobiDB-lite"/>
    </source>
</evidence>
<keyword evidence="4" id="KW-0418">Kinase</keyword>
<keyword evidence="1" id="KW-0140">cGMP</keyword>
<dbReference type="PANTHER" id="PTHR24346">
    <property type="entry name" value="MAP/MICROTUBULE AFFINITY-REGULATING KINASE"/>
    <property type="match status" value="1"/>
</dbReference>
<dbReference type="Gene3D" id="2.60.120.10">
    <property type="entry name" value="Jelly Rolls"/>
    <property type="match status" value="1"/>
</dbReference>
<evidence type="ECO:0000256" key="3">
    <source>
        <dbReference type="ARBA" id="ARBA00022741"/>
    </source>
</evidence>
<evidence type="ECO:0000313" key="11">
    <source>
        <dbReference type="EMBL" id="CAD9200360.1"/>
    </source>
</evidence>
<feature type="compositionally biased region" description="Low complexity" evidence="8">
    <location>
        <begin position="114"/>
        <end position="127"/>
    </location>
</feature>
<dbReference type="CDD" id="cd14008">
    <property type="entry name" value="STKc_LKB1_CaMKK"/>
    <property type="match status" value="1"/>
</dbReference>
<evidence type="ECO:0000256" key="6">
    <source>
        <dbReference type="ARBA" id="ARBA00022992"/>
    </source>
</evidence>
<evidence type="ECO:0000256" key="1">
    <source>
        <dbReference type="ARBA" id="ARBA00022535"/>
    </source>
</evidence>
<dbReference type="EMBL" id="HBGG01005416">
    <property type="protein sequence ID" value="CAD9200360.1"/>
    <property type="molecule type" value="Transcribed_RNA"/>
</dbReference>
<dbReference type="InterPro" id="IPR000595">
    <property type="entry name" value="cNMP-bd_dom"/>
</dbReference>
<dbReference type="Pfam" id="PF00069">
    <property type="entry name" value="Pkinase"/>
    <property type="match status" value="1"/>
</dbReference>
<dbReference type="GO" id="GO:0030553">
    <property type="term" value="F:cGMP binding"/>
    <property type="evidence" value="ECO:0007669"/>
    <property type="project" value="UniProtKB-KW"/>
</dbReference>
<feature type="domain" description="Protein kinase" evidence="9">
    <location>
        <begin position="223"/>
        <end position="489"/>
    </location>
</feature>
<dbReference type="GO" id="GO:0005524">
    <property type="term" value="F:ATP binding"/>
    <property type="evidence" value="ECO:0007669"/>
    <property type="project" value="UniProtKB-UniRule"/>
</dbReference>
<protein>
    <recommendedName>
        <fullName evidence="12">cGMP-dependent protein kinase</fullName>
    </recommendedName>
</protein>
<dbReference type="InterPro" id="IPR008271">
    <property type="entry name" value="Ser/Thr_kinase_AS"/>
</dbReference>
<evidence type="ECO:0000259" key="9">
    <source>
        <dbReference type="PROSITE" id="PS50011"/>
    </source>
</evidence>
<dbReference type="InterPro" id="IPR018490">
    <property type="entry name" value="cNMP-bd_dom_sf"/>
</dbReference>
<dbReference type="InterPro" id="IPR014710">
    <property type="entry name" value="RmlC-like_jellyroll"/>
</dbReference>
<dbReference type="PROSITE" id="PS50011">
    <property type="entry name" value="PROTEIN_KINASE_DOM"/>
    <property type="match status" value="1"/>
</dbReference>
<reference evidence="11" key="1">
    <citation type="submission" date="2021-01" db="EMBL/GenBank/DDBJ databases">
        <authorList>
            <person name="Corre E."/>
            <person name="Pelletier E."/>
            <person name="Niang G."/>
            <person name="Scheremetjew M."/>
            <person name="Finn R."/>
            <person name="Kale V."/>
            <person name="Holt S."/>
            <person name="Cochrane G."/>
            <person name="Meng A."/>
            <person name="Brown T."/>
            <person name="Cohen L."/>
        </authorList>
    </citation>
    <scope>NUCLEOTIDE SEQUENCE</scope>
    <source>
        <strain evidence="11">PLY429</strain>
    </source>
</reference>
<evidence type="ECO:0000259" key="10">
    <source>
        <dbReference type="PROSITE" id="PS50042"/>
    </source>
</evidence>
<name>A0A7S1SJ06_9CHLO</name>
<evidence type="ECO:0000256" key="2">
    <source>
        <dbReference type="ARBA" id="ARBA00022679"/>
    </source>
</evidence>
<dbReference type="InterPro" id="IPR017441">
    <property type="entry name" value="Protein_kinase_ATP_BS"/>
</dbReference>
<dbReference type="PROSITE" id="PS50042">
    <property type="entry name" value="CNMP_BINDING_3"/>
    <property type="match status" value="1"/>
</dbReference>
<dbReference type="SMART" id="SM00220">
    <property type="entry name" value="S_TKc"/>
    <property type="match status" value="1"/>
</dbReference>
<dbReference type="SUPFAM" id="SSF51206">
    <property type="entry name" value="cAMP-binding domain-like"/>
    <property type="match status" value="1"/>
</dbReference>
<dbReference type="GO" id="GO:0035556">
    <property type="term" value="P:intracellular signal transduction"/>
    <property type="evidence" value="ECO:0007669"/>
    <property type="project" value="TreeGrafter"/>
</dbReference>
<dbReference type="SUPFAM" id="SSF56112">
    <property type="entry name" value="Protein kinase-like (PK-like)"/>
    <property type="match status" value="1"/>
</dbReference>
<proteinExistence type="predicted"/>
<feature type="compositionally biased region" description="Acidic residues" evidence="8">
    <location>
        <begin position="148"/>
        <end position="160"/>
    </location>
</feature>
<dbReference type="Gene3D" id="3.30.200.20">
    <property type="entry name" value="Phosphorylase Kinase, domain 1"/>
    <property type="match status" value="1"/>
</dbReference>
<dbReference type="GO" id="GO:0004674">
    <property type="term" value="F:protein serine/threonine kinase activity"/>
    <property type="evidence" value="ECO:0007669"/>
    <property type="project" value="TreeGrafter"/>
</dbReference>
<keyword evidence="6" id="KW-0142">cGMP-binding</keyword>